<dbReference type="EMBL" id="MUFB01000014">
    <property type="protein sequence ID" value="OOE85037.1"/>
    <property type="molecule type" value="Genomic_DNA"/>
</dbReference>
<keyword evidence="4 8" id="KW-0276">Fatty acid metabolism</keyword>
<dbReference type="InterPro" id="IPR012805">
    <property type="entry name" value="FadA"/>
</dbReference>
<dbReference type="InterPro" id="IPR020610">
    <property type="entry name" value="Thiolase_AS"/>
</dbReference>
<evidence type="ECO:0000256" key="8">
    <source>
        <dbReference type="HAMAP-Rule" id="MF_01620"/>
    </source>
</evidence>
<dbReference type="PANTHER" id="PTHR43853">
    <property type="entry name" value="3-KETOACYL-COA THIOLASE, PEROXISOMAL"/>
    <property type="match status" value="1"/>
</dbReference>
<dbReference type="Proteomes" id="UP000189410">
    <property type="component" value="Unassembled WGS sequence"/>
</dbReference>
<proteinExistence type="inferred from homology"/>
<keyword evidence="7 8" id="KW-0012">Acyltransferase</keyword>
<dbReference type="RefSeq" id="WP_046074832.1">
    <property type="nucleotide sequence ID" value="NZ_MUFB01000014.1"/>
</dbReference>
<evidence type="ECO:0000256" key="9">
    <source>
        <dbReference type="RuleBase" id="RU003557"/>
    </source>
</evidence>
<name>A0ABX3K8Z2_9GAMM</name>
<comment type="caution">
    <text evidence="12">The sequence shown here is derived from an EMBL/GenBank/DDBJ whole genome shotgun (WGS) entry which is preliminary data.</text>
</comment>
<reference evidence="12 13" key="1">
    <citation type="journal article" date="2017" name="Genome Announc.">
        <title>Draft Genome Sequences of Salinivibrio proteolyticus, Salinivibrio sharmensis, Salinivibrio siamensis, Salinivibrio costicola subsp. alcaliphilus, Salinivibrio costicola subsp. vallismortis, and 29 New Isolates Belonging to the Genus Salinivibrio.</title>
        <authorList>
            <person name="Lopez-Hermoso C."/>
            <person name="de la Haba R.R."/>
            <person name="Sanchez-Porro C."/>
            <person name="Bayliss S.C."/>
            <person name="Feil E.J."/>
            <person name="Ventosa A."/>
        </authorList>
    </citation>
    <scope>NUCLEOTIDE SEQUENCE [LARGE SCALE GENOMIC DNA]</scope>
    <source>
        <strain evidence="12 13">JCM 14472</strain>
    </source>
</reference>
<accession>A0ABX3K8Z2</accession>
<dbReference type="PROSITE" id="PS00099">
    <property type="entry name" value="THIOLASE_3"/>
    <property type="match status" value="1"/>
</dbReference>
<feature type="active site" description="Proton acceptor" evidence="8">
    <location>
        <position position="373"/>
    </location>
</feature>
<comment type="catalytic activity">
    <reaction evidence="8">
        <text>an acyl-CoA + acetyl-CoA = a 3-oxoacyl-CoA + CoA</text>
        <dbReference type="Rhea" id="RHEA:21564"/>
        <dbReference type="ChEBI" id="CHEBI:57287"/>
        <dbReference type="ChEBI" id="CHEBI:57288"/>
        <dbReference type="ChEBI" id="CHEBI:58342"/>
        <dbReference type="ChEBI" id="CHEBI:90726"/>
        <dbReference type="EC" id="2.3.1.16"/>
    </reaction>
</comment>
<evidence type="ECO:0000256" key="1">
    <source>
        <dbReference type="ARBA" id="ARBA00010982"/>
    </source>
</evidence>
<dbReference type="InterPro" id="IPR020616">
    <property type="entry name" value="Thiolase_N"/>
</dbReference>
<evidence type="ECO:0000256" key="2">
    <source>
        <dbReference type="ARBA" id="ARBA00022490"/>
    </source>
</evidence>
<evidence type="ECO:0000313" key="12">
    <source>
        <dbReference type="EMBL" id="OOE85037.1"/>
    </source>
</evidence>
<dbReference type="InterPro" id="IPR016039">
    <property type="entry name" value="Thiolase-like"/>
</dbReference>
<keyword evidence="6 8" id="KW-0443">Lipid metabolism</keyword>
<dbReference type="InterPro" id="IPR002155">
    <property type="entry name" value="Thiolase"/>
</dbReference>
<protein>
    <recommendedName>
        <fullName evidence="8">3-ketoacyl-CoA thiolase</fullName>
        <ecNumber evidence="8">2.3.1.16</ecNumber>
    </recommendedName>
    <alternativeName>
        <fullName evidence="8">Acetyl-CoA acyltransferase</fullName>
    </alternativeName>
    <alternativeName>
        <fullName evidence="8">Beta-ketothiolase</fullName>
    </alternativeName>
    <alternativeName>
        <fullName evidence="8">Fatty acid oxidation complex subunit beta</fullName>
    </alternativeName>
</protein>
<dbReference type="InterPro" id="IPR020615">
    <property type="entry name" value="Thiolase_acyl_enz_int_AS"/>
</dbReference>
<keyword evidence="3 8" id="KW-0808">Transferase</keyword>
<sequence length="387" mass="40687">MNNVVIVDCIRTPMGRSKGGVFRHVRAEDLSAHLMKSLLVRNPGVDSTSIEDIYWGCVQQTLEQGFNIARNAALLAGIPHSVGATTVNRLCGSSMQALHDAARAIMVGDGDTFLIGGVEHMGHVPMNHGVDFHPGLSKSVAKAAGMMGLTAEMLGRMHGISREMQDQFAARSHARAHAATVEGRFRDEIAPIEGHDADGLLTLVEDDEVIRPETTVESLAGLRPAFDPANGTVTAGSSSALSDGASAMLVMSEEKAKALGLPIRARIRAMGVAGCDPSIMGYGPVPATKKALKRAGLSIDDIDLVELNEAFAAQSLPCVKDLGLMDKVDDKVNLNGGAIALGHPLGCSGARISTTLLHQMERQDATLGLATMCIGLGQGIATVFERV</sequence>
<keyword evidence="5 8" id="KW-0442">Lipid degradation</keyword>
<dbReference type="PIRSF" id="PIRSF000429">
    <property type="entry name" value="Ac-CoA_Ac_transf"/>
    <property type="match status" value="1"/>
</dbReference>
<evidence type="ECO:0000313" key="13">
    <source>
        <dbReference type="Proteomes" id="UP000189410"/>
    </source>
</evidence>
<dbReference type="EC" id="2.3.1.16" evidence="8"/>
<feature type="active site" description="Proton acceptor" evidence="8">
    <location>
        <position position="343"/>
    </location>
</feature>
<evidence type="ECO:0000256" key="4">
    <source>
        <dbReference type="ARBA" id="ARBA00022832"/>
    </source>
</evidence>
<feature type="domain" description="Thiolase C-terminal" evidence="11">
    <location>
        <begin position="262"/>
        <end position="386"/>
    </location>
</feature>
<dbReference type="Gene3D" id="3.40.47.10">
    <property type="match status" value="2"/>
</dbReference>
<comment type="subunit">
    <text evidence="8">Heterotetramer of two alpha chains (FadB) and two beta chains (FadA).</text>
</comment>
<dbReference type="PROSITE" id="PS00098">
    <property type="entry name" value="THIOLASE_1"/>
    <property type="match status" value="1"/>
</dbReference>
<evidence type="ECO:0000256" key="5">
    <source>
        <dbReference type="ARBA" id="ARBA00022963"/>
    </source>
</evidence>
<evidence type="ECO:0000256" key="3">
    <source>
        <dbReference type="ARBA" id="ARBA00022679"/>
    </source>
</evidence>
<dbReference type="HAMAP" id="MF_01620">
    <property type="entry name" value="FadA"/>
    <property type="match status" value="1"/>
</dbReference>
<organism evidence="12 13">
    <name type="scientific">Salinivibrio siamensis</name>
    <dbReference type="NCBI Taxonomy" id="414286"/>
    <lineage>
        <taxon>Bacteria</taxon>
        <taxon>Pseudomonadati</taxon>
        <taxon>Pseudomonadota</taxon>
        <taxon>Gammaproteobacteria</taxon>
        <taxon>Vibrionales</taxon>
        <taxon>Vibrionaceae</taxon>
        <taxon>Salinivibrio</taxon>
    </lineage>
</organism>
<evidence type="ECO:0000256" key="6">
    <source>
        <dbReference type="ARBA" id="ARBA00023098"/>
    </source>
</evidence>
<feature type="domain" description="Thiolase N-terminal" evidence="10">
    <location>
        <begin position="4"/>
        <end position="254"/>
    </location>
</feature>
<comment type="pathway">
    <text evidence="8">Lipid metabolism; fatty acid beta-oxidation.</text>
</comment>
<dbReference type="Pfam" id="PF00108">
    <property type="entry name" value="Thiolase_N"/>
    <property type="match status" value="1"/>
</dbReference>
<dbReference type="NCBIfam" id="TIGR01930">
    <property type="entry name" value="AcCoA-C-Actrans"/>
    <property type="match status" value="1"/>
</dbReference>
<dbReference type="PROSITE" id="PS00737">
    <property type="entry name" value="THIOLASE_2"/>
    <property type="match status" value="1"/>
</dbReference>
<evidence type="ECO:0000259" key="11">
    <source>
        <dbReference type="Pfam" id="PF02803"/>
    </source>
</evidence>
<gene>
    <name evidence="8" type="primary">fadA</name>
    <name evidence="12" type="ORF">BZG73_09190</name>
</gene>
<dbReference type="SUPFAM" id="SSF53901">
    <property type="entry name" value="Thiolase-like"/>
    <property type="match status" value="2"/>
</dbReference>
<dbReference type="InterPro" id="IPR020617">
    <property type="entry name" value="Thiolase_C"/>
</dbReference>
<keyword evidence="2 8" id="KW-0963">Cytoplasm</keyword>
<evidence type="ECO:0000259" key="10">
    <source>
        <dbReference type="Pfam" id="PF00108"/>
    </source>
</evidence>
<evidence type="ECO:0000256" key="7">
    <source>
        <dbReference type="ARBA" id="ARBA00023315"/>
    </source>
</evidence>
<comment type="function">
    <text evidence="8">Catalyzes the final step of fatty acid oxidation in which acetyl-CoA is released and the CoA ester of a fatty acid two carbons shorter is formed.</text>
</comment>
<keyword evidence="13" id="KW-1185">Reference proteome</keyword>
<dbReference type="NCBIfam" id="NF006510">
    <property type="entry name" value="PRK08947.1"/>
    <property type="match status" value="1"/>
</dbReference>
<dbReference type="PANTHER" id="PTHR43853:SF11">
    <property type="entry name" value="3-KETOACYL-COA THIOLASE FADA"/>
    <property type="match status" value="1"/>
</dbReference>
<comment type="similarity">
    <text evidence="1 8 9">Belongs to the thiolase-like superfamily. Thiolase family.</text>
</comment>
<dbReference type="InterPro" id="IPR020613">
    <property type="entry name" value="Thiolase_CS"/>
</dbReference>
<dbReference type="InterPro" id="IPR050215">
    <property type="entry name" value="Thiolase-like_sf_Thiolase"/>
</dbReference>
<dbReference type="NCBIfam" id="TIGR02445">
    <property type="entry name" value="fadA"/>
    <property type="match status" value="1"/>
</dbReference>
<dbReference type="CDD" id="cd00751">
    <property type="entry name" value="thiolase"/>
    <property type="match status" value="1"/>
</dbReference>
<feature type="active site" description="Acyl-thioester intermediate" evidence="8">
    <location>
        <position position="91"/>
    </location>
</feature>
<dbReference type="Pfam" id="PF02803">
    <property type="entry name" value="Thiolase_C"/>
    <property type="match status" value="1"/>
</dbReference>
<comment type="subcellular location">
    <subcellularLocation>
        <location evidence="8">Cytoplasm</location>
    </subcellularLocation>
</comment>